<accession>A0A4V2S140</accession>
<evidence type="ECO:0000259" key="1">
    <source>
        <dbReference type="Pfam" id="PF12697"/>
    </source>
</evidence>
<sequence>MIFRSDASRRVLHERYRELLATWPMPSEQRLVPTREGDTFVVSCGPADAPPLVLLHGSASTTLEWIGDVVAWAEHFRVHAVDLLGEPGLSAEVRPALDAYVDWLDDVLDGLDVREPVSIVASSLGGWFALDYAIRRSDRVLKLALLTPSGIGRQKSLIFLPAVFLLPFGRWGILQTMRLVAGPLPSGDATEYGRFALMVHEHFRPRRVSLPIFTDEQLEKLDLLVIAGGRDRMLDSQETKRRLPEATVLLPDAGHVLPAQTERVLTWLRS</sequence>
<dbReference type="InterPro" id="IPR000073">
    <property type="entry name" value="AB_hydrolase_1"/>
</dbReference>
<dbReference type="AlphaFoldDB" id="A0A4V2S140"/>
<dbReference type="PANTHER" id="PTHR43689">
    <property type="entry name" value="HYDROLASE"/>
    <property type="match status" value="1"/>
</dbReference>
<dbReference type="PANTHER" id="PTHR43689:SF8">
    <property type="entry name" value="ALPHA_BETA-HYDROLASES SUPERFAMILY PROTEIN"/>
    <property type="match status" value="1"/>
</dbReference>
<protein>
    <submittedName>
        <fullName evidence="2">Pimeloyl-ACP methyl ester carboxylesterase</fullName>
    </submittedName>
</protein>
<dbReference type="EMBL" id="SLWN01000001">
    <property type="protein sequence ID" value="TCO35190.1"/>
    <property type="molecule type" value="Genomic_DNA"/>
</dbReference>
<dbReference type="OrthoDB" id="5513277at2"/>
<gene>
    <name evidence="2" type="ORF">EV652_10169</name>
</gene>
<dbReference type="Pfam" id="PF12697">
    <property type="entry name" value="Abhydrolase_6"/>
    <property type="match status" value="1"/>
</dbReference>
<comment type="caution">
    <text evidence="2">The sequence shown here is derived from an EMBL/GenBank/DDBJ whole genome shotgun (WGS) entry which is preliminary data.</text>
</comment>
<dbReference type="SUPFAM" id="SSF53474">
    <property type="entry name" value="alpha/beta-Hydrolases"/>
    <property type="match status" value="1"/>
</dbReference>
<proteinExistence type="predicted"/>
<evidence type="ECO:0000313" key="2">
    <source>
        <dbReference type="EMBL" id="TCO35190.1"/>
    </source>
</evidence>
<feature type="domain" description="AB hydrolase-1" evidence="1">
    <location>
        <begin position="52"/>
        <end position="260"/>
    </location>
</feature>
<dbReference type="GO" id="GO:0003824">
    <property type="term" value="F:catalytic activity"/>
    <property type="evidence" value="ECO:0007669"/>
    <property type="project" value="UniProtKB-ARBA"/>
</dbReference>
<keyword evidence="3" id="KW-1185">Reference proteome</keyword>
<organism evidence="2 3">
    <name type="scientific">Kribbella steppae</name>
    <dbReference type="NCBI Taxonomy" id="2512223"/>
    <lineage>
        <taxon>Bacteria</taxon>
        <taxon>Bacillati</taxon>
        <taxon>Actinomycetota</taxon>
        <taxon>Actinomycetes</taxon>
        <taxon>Propionibacteriales</taxon>
        <taxon>Kribbellaceae</taxon>
        <taxon>Kribbella</taxon>
    </lineage>
</organism>
<dbReference type="Proteomes" id="UP000294508">
    <property type="component" value="Unassembled WGS sequence"/>
</dbReference>
<dbReference type="Gene3D" id="3.40.50.1820">
    <property type="entry name" value="alpha/beta hydrolase"/>
    <property type="match status" value="1"/>
</dbReference>
<evidence type="ECO:0000313" key="3">
    <source>
        <dbReference type="Proteomes" id="UP000294508"/>
    </source>
</evidence>
<name>A0A4V2S140_9ACTN</name>
<reference evidence="2 3" key="1">
    <citation type="journal article" date="2015" name="Stand. Genomic Sci.">
        <title>Genomic Encyclopedia of Bacterial and Archaeal Type Strains, Phase III: the genomes of soil and plant-associated and newly described type strains.</title>
        <authorList>
            <person name="Whitman W.B."/>
            <person name="Woyke T."/>
            <person name="Klenk H.P."/>
            <person name="Zhou Y."/>
            <person name="Lilburn T.G."/>
            <person name="Beck B.J."/>
            <person name="De Vos P."/>
            <person name="Vandamme P."/>
            <person name="Eisen J.A."/>
            <person name="Garrity G."/>
            <person name="Hugenholtz P."/>
            <person name="Kyrpides N.C."/>
        </authorList>
    </citation>
    <scope>NUCLEOTIDE SEQUENCE [LARGE SCALE GENOMIC DNA]</scope>
    <source>
        <strain evidence="2 3">VKM Ac-2572</strain>
    </source>
</reference>
<dbReference type="RefSeq" id="WP_132206919.1">
    <property type="nucleotide sequence ID" value="NZ_SLWN01000001.1"/>
</dbReference>
<dbReference type="InterPro" id="IPR029058">
    <property type="entry name" value="AB_hydrolase_fold"/>
</dbReference>